<reference evidence="1 2" key="1">
    <citation type="journal article" date="2017" name="Genome Announc.">
        <title>Genome sequence of the saprophytic ascomycete Epicoccum nigrum ICMP 19927 strain isolated from New Zealand.</title>
        <authorList>
            <person name="Fokin M."/>
            <person name="Fleetwood D."/>
            <person name="Weir B.S."/>
            <person name="Villas-Boas S.G."/>
        </authorList>
    </citation>
    <scope>NUCLEOTIDE SEQUENCE [LARGE SCALE GENOMIC DNA]</scope>
    <source>
        <strain evidence="1 2">ICMP 19927</strain>
    </source>
</reference>
<gene>
    <name evidence="1" type="ORF">B5807_05182</name>
</gene>
<proteinExistence type="predicted"/>
<accession>A0A1Y2M333</accession>
<protein>
    <submittedName>
        <fullName evidence="1">Uncharacterized protein</fullName>
    </submittedName>
</protein>
<dbReference type="Proteomes" id="UP000193240">
    <property type="component" value="Unassembled WGS sequence"/>
</dbReference>
<name>A0A1Y2M333_EPING</name>
<dbReference type="AlphaFoldDB" id="A0A1Y2M333"/>
<organism evidence="1 2">
    <name type="scientific">Epicoccum nigrum</name>
    <name type="common">Soil fungus</name>
    <name type="synonym">Epicoccum purpurascens</name>
    <dbReference type="NCBI Taxonomy" id="105696"/>
    <lineage>
        <taxon>Eukaryota</taxon>
        <taxon>Fungi</taxon>
        <taxon>Dikarya</taxon>
        <taxon>Ascomycota</taxon>
        <taxon>Pezizomycotina</taxon>
        <taxon>Dothideomycetes</taxon>
        <taxon>Pleosporomycetidae</taxon>
        <taxon>Pleosporales</taxon>
        <taxon>Pleosporineae</taxon>
        <taxon>Didymellaceae</taxon>
        <taxon>Epicoccum</taxon>
    </lineage>
</organism>
<evidence type="ECO:0000313" key="2">
    <source>
        <dbReference type="Proteomes" id="UP000193240"/>
    </source>
</evidence>
<dbReference type="STRING" id="105696.A0A1Y2M333"/>
<evidence type="ECO:0000313" key="1">
    <source>
        <dbReference type="EMBL" id="OSS50412.1"/>
    </source>
</evidence>
<dbReference type="OMA" id="NSDVAKW"/>
<sequence>MAGTMNRNGKTSVSPEGSRYLKADIASSTLLQSSGEASSIVEAAGDDVRILNSSSLSSVTRGFDHLYICDDDPSNSPQHTDRFIDPFHRGVKYRQTPAVDYCHLVPPDRQQIAHSTFDNGYGRGGSNQRKTNTWLSDKARVIQEFHYIRNSLRRMFKHSEITKWTLDDYIMHQEEMIEARKRNLVEQAKSMANGVHTRVPPMNPQQQETMWRSGLYGNFNQKGNRGQALGENTIWCVDWQNGKEDIAPWPCLAEMKWEGDDRAKTKVGRFLPLPREEVPFGLAWSQMQVIEQYPLDQVARIPSMEDIYLPVDEIDDEVKYDLINKDLEDAINAYLES</sequence>
<keyword evidence="2" id="KW-1185">Reference proteome</keyword>
<dbReference type="InParanoid" id="A0A1Y2M333"/>
<dbReference type="EMBL" id="KZ107842">
    <property type="protein sequence ID" value="OSS50412.1"/>
    <property type="molecule type" value="Genomic_DNA"/>
</dbReference>